<dbReference type="Pfam" id="PF22813">
    <property type="entry name" value="TcaA_2nd"/>
    <property type="match status" value="1"/>
</dbReference>
<organism evidence="3 4">
    <name type="scientific">Geobacillus stearothermophilus</name>
    <name type="common">Bacillus stearothermophilus</name>
    <dbReference type="NCBI Taxonomy" id="1422"/>
    <lineage>
        <taxon>Bacteria</taxon>
        <taxon>Bacillati</taxon>
        <taxon>Bacillota</taxon>
        <taxon>Bacilli</taxon>
        <taxon>Bacillales</taxon>
        <taxon>Anoxybacillaceae</taxon>
        <taxon>Geobacillus</taxon>
    </lineage>
</organism>
<dbReference type="EMBL" id="LQYV01000125">
    <property type="protein sequence ID" value="KYD22346.1"/>
    <property type="molecule type" value="Genomic_DNA"/>
</dbReference>
<dbReference type="Proteomes" id="UP000075424">
    <property type="component" value="Unassembled WGS sequence"/>
</dbReference>
<comment type="caution">
    <text evidence="3">The sequence shown here is derived from an EMBL/GenBank/DDBJ whole genome shotgun (WGS) entry which is preliminary data.</text>
</comment>
<feature type="transmembrane region" description="Helical" evidence="1">
    <location>
        <begin position="50"/>
        <end position="72"/>
    </location>
</feature>
<accession>A0A150MD07</accession>
<dbReference type="PANTHER" id="PTHR40038:SF1">
    <property type="entry name" value="MEMBRANE-ASSOCIATED PROTEIN TCAA"/>
    <property type="match status" value="1"/>
</dbReference>
<sequence length="248" mass="28040">MKLQRWETNINGGEADNRGGQDGSAALARYEKRQQKRLLSREKRKKQYRFIGWLLLAVAVAWGAGTLVWSGYGTLKTAASRELAITRLKEAIEERDAAALQTMLRTTDETVPINEKTLAPLFAYFEQHSEAYEALDQEFDRQREGGHVYIKGLTSRPPVFTIHVFEDRYVFEPALYFLHVRVDDPEASLVVNGVKAEEEATKDPFVKKIGPYLPGAYTVTIAHSNGKKKTIRVELFGGARVHEVDITK</sequence>
<evidence type="ECO:0000259" key="2">
    <source>
        <dbReference type="Pfam" id="PF22813"/>
    </source>
</evidence>
<reference evidence="3 4" key="1">
    <citation type="submission" date="2016-01" db="EMBL/GenBank/DDBJ databases">
        <title>Draft Genome Sequences of Seven Thermophilic Sporeformers Isolated from Foods.</title>
        <authorList>
            <person name="Berendsen E.M."/>
            <person name="Wells-Bennik M.H."/>
            <person name="Krawcyk A.O."/>
            <person name="De Jong A."/>
            <person name="Holsappel S."/>
            <person name="Eijlander R.T."/>
            <person name="Kuipers O.P."/>
        </authorList>
    </citation>
    <scope>NUCLEOTIDE SEQUENCE [LARGE SCALE GENOMIC DNA]</scope>
    <source>
        <strain evidence="3 4">B4109</strain>
    </source>
</reference>
<dbReference type="InterPro" id="IPR054529">
    <property type="entry name" value="TcaA_2nd"/>
</dbReference>
<gene>
    <name evidence="3" type="ORF">B4109_1265</name>
</gene>
<evidence type="ECO:0000313" key="4">
    <source>
        <dbReference type="Proteomes" id="UP000075424"/>
    </source>
</evidence>
<evidence type="ECO:0000256" key="1">
    <source>
        <dbReference type="SAM" id="Phobius"/>
    </source>
</evidence>
<keyword evidence="1" id="KW-0472">Membrane</keyword>
<dbReference type="PANTHER" id="PTHR40038">
    <property type="entry name" value="MEMBRANE-ASSOCIATED PROTEIN TCAA"/>
    <property type="match status" value="1"/>
</dbReference>
<protein>
    <recommendedName>
        <fullName evidence="2">TcaA second domain-containing protein</fullName>
    </recommendedName>
</protein>
<feature type="domain" description="TcaA second" evidence="2">
    <location>
        <begin position="85"/>
        <end position="142"/>
    </location>
</feature>
<dbReference type="AlphaFoldDB" id="A0A150MD07"/>
<name>A0A150MD07_GEOSE</name>
<dbReference type="PATRIC" id="fig|1422.18.peg.1106"/>
<keyword evidence="1" id="KW-0812">Transmembrane</keyword>
<evidence type="ECO:0000313" key="3">
    <source>
        <dbReference type="EMBL" id="KYD22346.1"/>
    </source>
</evidence>
<keyword evidence="1" id="KW-1133">Transmembrane helix</keyword>
<proteinExistence type="predicted"/>
<dbReference type="RefSeq" id="WP_033016577.1">
    <property type="nucleotide sequence ID" value="NZ_CBCSGJ010000028.1"/>
</dbReference>